<dbReference type="AlphaFoldDB" id="A0A5B6VIP9"/>
<dbReference type="Proteomes" id="UP000325315">
    <property type="component" value="Unassembled WGS sequence"/>
</dbReference>
<keyword evidence="1" id="KW-0548">Nucleotidyltransferase</keyword>
<dbReference type="InterPro" id="IPR036691">
    <property type="entry name" value="Endo/exonu/phosph_ase_sf"/>
</dbReference>
<evidence type="ECO:0000313" key="2">
    <source>
        <dbReference type="Proteomes" id="UP000325315"/>
    </source>
</evidence>
<dbReference type="GO" id="GO:0003964">
    <property type="term" value="F:RNA-directed DNA polymerase activity"/>
    <property type="evidence" value="ECO:0007669"/>
    <property type="project" value="UniProtKB-KW"/>
</dbReference>
<dbReference type="OrthoDB" id="1750221at2759"/>
<dbReference type="Gene3D" id="3.60.10.10">
    <property type="entry name" value="Endonuclease/exonuclease/phosphatase"/>
    <property type="match status" value="1"/>
</dbReference>
<protein>
    <submittedName>
        <fullName evidence="1">Reverse transcriptase</fullName>
    </submittedName>
</protein>
<accession>A0A5B6VIP9</accession>
<proteinExistence type="predicted"/>
<comment type="caution">
    <text evidence="1">The sequence shown here is derived from an EMBL/GenBank/DDBJ whole genome shotgun (WGS) entry which is preliminary data.</text>
</comment>
<keyword evidence="1" id="KW-0808">Transferase</keyword>
<reference evidence="2" key="1">
    <citation type="journal article" date="2019" name="Plant Biotechnol. J.">
        <title>Genome sequencing of the Australian wild diploid species Gossypium australe highlights disease resistance and delayed gland morphogenesis.</title>
        <authorList>
            <person name="Cai Y."/>
            <person name="Cai X."/>
            <person name="Wang Q."/>
            <person name="Wang P."/>
            <person name="Zhang Y."/>
            <person name="Cai C."/>
            <person name="Xu Y."/>
            <person name="Wang K."/>
            <person name="Zhou Z."/>
            <person name="Wang C."/>
            <person name="Geng S."/>
            <person name="Li B."/>
            <person name="Dong Q."/>
            <person name="Hou Y."/>
            <person name="Wang H."/>
            <person name="Ai P."/>
            <person name="Liu Z."/>
            <person name="Yi F."/>
            <person name="Sun M."/>
            <person name="An G."/>
            <person name="Cheng J."/>
            <person name="Zhang Y."/>
            <person name="Shi Q."/>
            <person name="Xie Y."/>
            <person name="Shi X."/>
            <person name="Chang Y."/>
            <person name="Huang F."/>
            <person name="Chen Y."/>
            <person name="Hong S."/>
            <person name="Mi L."/>
            <person name="Sun Q."/>
            <person name="Zhang L."/>
            <person name="Zhou B."/>
            <person name="Peng R."/>
            <person name="Zhang X."/>
            <person name="Liu F."/>
        </authorList>
    </citation>
    <scope>NUCLEOTIDE SEQUENCE [LARGE SCALE GENOMIC DNA]</scope>
    <source>
        <strain evidence="2">cv. PA1801</strain>
    </source>
</reference>
<sequence length="127" mass="14534">METKINKIQMERVRRSCGFANGIDVDSNGSRGGLCLAWRSNATITLQNFSKRHIDMIIEDSDDGKNGDIQAQDRDESWNLLKSLCSNEELPWIVCGDFNEIMYGFEKKGGLPRDERRMEAFQNVLED</sequence>
<gene>
    <name evidence="1" type="ORF">EPI10_014976</name>
</gene>
<dbReference type="SUPFAM" id="SSF56219">
    <property type="entry name" value="DNase I-like"/>
    <property type="match status" value="1"/>
</dbReference>
<dbReference type="EMBL" id="SMMG02000006">
    <property type="protein sequence ID" value="KAA3469159.1"/>
    <property type="molecule type" value="Genomic_DNA"/>
</dbReference>
<name>A0A5B6VIP9_9ROSI</name>
<dbReference type="PANTHER" id="PTHR35218">
    <property type="entry name" value="RNASE H DOMAIN-CONTAINING PROTEIN"/>
    <property type="match status" value="1"/>
</dbReference>
<keyword evidence="2" id="KW-1185">Reference proteome</keyword>
<keyword evidence="1" id="KW-0695">RNA-directed DNA polymerase</keyword>
<organism evidence="1 2">
    <name type="scientific">Gossypium australe</name>
    <dbReference type="NCBI Taxonomy" id="47621"/>
    <lineage>
        <taxon>Eukaryota</taxon>
        <taxon>Viridiplantae</taxon>
        <taxon>Streptophyta</taxon>
        <taxon>Embryophyta</taxon>
        <taxon>Tracheophyta</taxon>
        <taxon>Spermatophyta</taxon>
        <taxon>Magnoliopsida</taxon>
        <taxon>eudicotyledons</taxon>
        <taxon>Gunneridae</taxon>
        <taxon>Pentapetalae</taxon>
        <taxon>rosids</taxon>
        <taxon>malvids</taxon>
        <taxon>Malvales</taxon>
        <taxon>Malvaceae</taxon>
        <taxon>Malvoideae</taxon>
        <taxon>Gossypium</taxon>
    </lineage>
</organism>
<dbReference type="PANTHER" id="PTHR35218:SF9">
    <property type="entry name" value="ENDONUCLEASE_EXONUCLEASE_PHOSPHATASE DOMAIN-CONTAINING PROTEIN"/>
    <property type="match status" value="1"/>
</dbReference>
<evidence type="ECO:0000313" key="1">
    <source>
        <dbReference type="EMBL" id="KAA3469159.1"/>
    </source>
</evidence>